<proteinExistence type="predicted"/>
<feature type="compositionally biased region" description="Polar residues" evidence="1">
    <location>
        <begin position="44"/>
        <end position="53"/>
    </location>
</feature>
<evidence type="ECO:0000313" key="3">
    <source>
        <dbReference type="Proteomes" id="UP000521868"/>
    </source>
</evidence>
<organism evidence="2 3">
    <name type="scientific">Ramlibacter lithotrophicus</name>
    <dbReference type="NCBI Taxonomy" id="2606681"/>
    <lineage>
        <taxon>Bacteria</taxon>
        <taxon>Pseudomonadati</taxon>
        <taxon>Pseudomonadota</taxon>
        <taxon>Betaproteobacteria</taxon>
        <taxon>Burkholderiales</taxon>
        <taxon>Comamonadaceae</taxon>
        <taxon>Ramlibacter</taxon>
    </lineage>
</organism>
<protein>
    <submittedName>
        <fullName evidence="2">Uncharacterized protein</fullName>
    </submittedName>
</protein>
<keyword evidence="3" id="KW-1185">Reference proteome</keyword>
<feature type="region of interest" description="Disordered" evidence="1">
    <location>
        <begin position="1"/>
        <end position="81"/>
    </location>
</feature>
<dbReference type="Proteomes" id="UP000521868">
    <property type="component" value="Unassembled WGS sequence"/>
</dbReference>
<comment type="caution">
    <text evidence="2">The sequence shown here is derived from an EMBL/GenBank/DDBJ whole genome shotgun (WGS) entry which is preliminary data.</text>
</comment>
<accession>A0A7X6DDW7</accession>
<reference evidence="2 3" key="1">
    <citation type="journal article" date="2020" name="Nature">
        <title>Bacterial chemolithoautotrophy via manganese oxidation.</title>
        <authorList>
            <person name="Yu H."/>
            <person name="Leadbetter J.R."/>
        </authorList>
    </citation>
    <scope>NUCLEOTIDE SEQUENCE [LARGE SCALE GENOMIC DNA]</scope>
    <source>
        <strain evidence="2 3">RBP-1</strain>
    </source>
</reference>
<evidence type="ECO:0000256" key="1">
    <source>
        <dbReference type="SAM" id="MobiDB-lite"/>
    </source>
</evidence>
<dbReference type="EMBL" id="VTOX01000002">
    <property type="protein sequence ID" value="NKE65382.1"/>
    <property type="molecule type" value="Genomic_DNA"/>
</dbReference>
<gene>
    <name evidence="2" type="ORF">RAMLITH_06075</name>
</gene>
<dbReference type="AlphaFoldDB" id="A0A7X6DDW7"/>
<feature type="compositionally biased region" description="Low complexity" evidence="1">
    <location>
        <begin position="55"/>
        <end position="64"/>
    </location>
</feature>
<name>A0A7X6DDW7_9BURK</name>
<sequence length="81" mass="8641">MAPLLQSARTLPTGLAAEPHRSSRLRHAAPAGRVGASIQDRQGRTWQRLTTAHGSAPATAASPARDSRRPRPSPRWRGAAT</sequence>
<evidence type="ECO:0000313" key="2">
    <source>
        <dbReference type="EMBL" id="NKE65382.1"/>
    </source>
</evidence>